<proteinExistence type="predicted"/>
<dbReference type="SUPFAM" id="SSF89372">
    <property type="entry name" value="Fucose-specific lectin"/>
    <property type="match status" value="1"/>
</dbReference>
<feature type="domain" description="Secretion system C-terminal sorting" evidence="1">
    <location>
        <begin position="397"/>
        <end position="470"/>
    </location>
</feature>
<dbReference type="Proteomes" id="UP000187181">
    <property type="component" value="Unassembled WGS sequence"/>
</dbReference>
<dbReference type="AlphaFoldDB" id="A0A1R3WDX9"/>
<name>A0A1R3WDX9_9BACT</name>
<dbReference type="EMBL" id="FTPP01000001">
    <property type="protein sequence ID" value="SIT75332.1"/>
    <property type="molecule type" value="Genomic_DNA"/>
</dbReference>
<dbReference type="Pfam" id="PF18962">
    <property type="entry name" value="Por_Secre_tail"/>
    <property type="match status" value="1"/>
</dbReference>
<gene>
    <name evidence="2" type="ORF">SAMN05444128_0200</name>
</gene>
<keyword evidence="3" id="KW-1185">Reference proteome</keyword>
<sequence>MVFIYAITIASHSNAQFTTISNLAPLAARDFATKEKHQSKVFQMDGKYWAILANSTGTHLWSLNNNSWSFERQLVTKNSRADYVIIDNTVHILLYSGSSSQFVSIEYDRDKQQFKQWNRNKSTVDINLEKDVEVASIDVDKNGRLWIASNGDNGNVNVRWSEAPYTKWSAPITLERGVHADDICAVISLPMFNQIGVLWSNQKTKRWGFKTHTTGDETTRWSKDEVPASNSALSQGTGIADDHINIKVASDGTLYAAIKTGYDKIGYPLIALLVRRPSGVWDELYEVSQTGTLPIVLLNEEQNLLKVVYTSATYGGDILYKESSTKNISFCETHTLIKGNNTYASSIKGSYSSETVILASNENQVVGVLVSDDPTLRVPLTSDCLVEEKGVNFTAIPNPFMSETTVHFSLPESEPYTLTLYDVNGARISRIHNSAAVSGKINKYTIDASSLARGLYILKLETINKVRTLKLVHER</sequence>
<evidence type="ECO:0000259" key="1">
    <source>
        <dbReference type="Pfam" id="PF18962"/>
    </source>
</evidence>
<evidence type="ECO:0000313" key="3">
    <source>
        <dbReference type="Proteomes" id="UP000187181"/>
    </source>
</evidence>
<accession>A0A1R3WDX9</accession>
<dbReference type="InterPro" id="IPR026444">
    <property type="entry name" value="Secre_tail"/>
</dbReference>
<evidence type="ECO:0000313" key="2">
    <source>
        <dbReference type="EMBL" id="SIT75332.1"/>
    </source>
</evidence>
<reference evidence="3" key="1">
    <citation type="submission" date="2017-01" db="EMBL/GenBank/DDBJ databases">
        <authorList>
            <person name="Varghese N."/>
            <person name="Submissions S."/>
        </authorList>
    </citation>
    <scope>NUCLEOTIDE SEQUENCE [LARGE SCALE GENOMIC DNA]</scope>
    <source>
        <strain evidence="3">LP100</strain>
    </source>
</reference>
<organism evidence="2 3">
    <name type="scientific">Pontibacter indicus</name>
    <dbReference type="NCBI Taxonomy" id="1317125"/>
    <lineage>
        <taxon>Bacteria</taxon>
        <taxon>Pseudomonadati</taxon>
        <taxon>Bacteroidota</taxon>
        <taxon>Cytophagia</taxon>
        <taxon>Cytophagales</taxon>
        <taxon>Hymenobacteraceae</taxon>
        <taxon>Pontibacter</taxon>
    </lineage>
</organism>
<protein>
    <submittedName>
        <fullName evidence="2">Por secretion system C-terminal sorting domain-containing protein</fullName>
    </submittedName>
</protein>
<dbReference type="NCBIfam" id="TIGR04183">
    <property type="entry name" value="Por_Secre_tail"/>
    <property type="match status" value="1"/>
</dbReference>
<dbReference type="STRING" id="1317125.SAMN05444128_0200"/>